<dbReference type="AlphaFoldDB" id="A0A4V1ITT7"/>
<dbReference type="EMBL" id="ML014652">
    <property type="protein sequence ID" value="RKO98197.1"/>
    <property type="molecule type" value="Genomic_DNA"/>
</dbReference>
<protein>
    <submittedName>
        <fullName evidence="2">Uncharacterized protein</fullName>
    </submittedName>
</protein>
<reference evidence="3" key="1">
    <citation type="journal article" date="2018" name="Nat. Microbiol.">
        <title>Leveraging single-cell genomics to expand the fungal tree of life.</title>
        <authorList>
            <person name="Ahrendt S.R."/>
            <person name="Quandt C.A."/>
            <person name="Ciobanu D."/>
            <person name="Clum A."/>
            <person name="Salamov A."/>
            <person name="Andreopoulos B."/>
            <person name="Cheng J.F."/>
            <person name="Woyke T."/>
            <person name="Pelin A."/>
            <person name="Henrissat B."/>
            <person name="Reynolds N.K."/>
            <person name="Benny G.L."/>
            <person name="Smith M.E."/>
            <person name="James T.Y."/>
            <person name="Grigoriev I.V."/>
        </authorList>
    </citation>
    <scope>NUCLEOTIDE SEQUENCE [LARGE SCALE GENOMIC DNA]</scope>
    <source>
        <strain evidence="3">ATCC 52028</strain>
    </source>
</reference>
<proteinExistence type="predicted"/>
<sequence>MPGFALLGDALRYHDGRMQWHASLSCWSTLMRGLFLCLPIGVQQCLDTQSSSVRSLRYIARAPVPTSFRSVEEELGFAREELWQFYYKEEMNPSQLTPDEALVLRALHRMEKSMHLQRCMQSQNPTTPAMRDLGNCAGRCVGYRIHGFLPLTIDDGVYPDPDAGVAQLHAEKAQLQARVAVLPDSFPEPPPSYHIRKAYPLPYASRYSRLMAKASREAWCGLFSPECQPATYINQMQTEWNAAMRQVEPAPVTSPAAPRSSFWSRIILRSTRRVHKPSRSSKAAGARPLPPSSRPASAGAVAGSTISAKRGVHFQEQVGMVFFDWMELPANAAPWWLGVNKADYGDHDCTDEYVPPQPVGRPGHRRSR</sequence>
<keyword evidence="3" id="KW-1185">Reference proteome</keyword>
<evidence type="ECO:0000313" key="2">
    <source>
        <dbReference type="EMBL" id="RKO98197.1"/>
    </source>
</evidence>
<organism evidence="2 3">
    <name type="scientific">Caulochytrium protostelioides</name>
    <dbReference type="NCBI Taxonomy" id="1555241"/>
    <lineage>
        <taxon>Eukaryota</taxon>
        <taxon>Fungi</taxon>
        <taxon>Fungi incertae sedis</taxon>
        <taxon>Chytridiomycota</taxon>
        <taxon>Chytridiomycota incertae sedis</taxon>
        <taxon>Chytridiomycetes</taxon>
        <taxon>Caulochytriales</taxon>
        <taxon>Caulochytriaceae</taxon>
        <taxon>Caulochytrium</taxon>
    </lineage>
</organism>
<dbReference type="Proteomes" id="UP000274922">
    <property type="component" value="Unassembled WGS sequence"/>
</dbReference>
<evidence type="ECO:0000256" key="1">
    <source>
        <dbReference type="SAM" id="MobiDB-lite"/>
    </source>
</evidence>
<name>A0A4V1ITT7_9FUNG</name>
<accession>A0A4V1ITT7</accession>
<gene>
    <name evidence="2" type="ORF">CXG81DRAFT_21557</name>
</gene>
<feature type="region of interest" description="Disordered" evidence="1">
    <location>
        <begin position="273"/>
        <end position="302"/>
    </location>
</feature>
<evidence type="ECO:0000313" key="3">
    <source>
        <dbReference type="Proteomes" id="UP000274922"/>
    </source>
</evidence>